<feature type="chain" id="PRO_5004784317" evidence="1">
    <location>
        <begin position="19"/>
        <end position="76"/>
    </location>
</feature>
<protein>
    <submittedName>
        <fullName evidence="2">X1.C4.1</fullName>
    </submittedName>
</protein>
<sequence length="76" mass="8574">MKLFLLILGLVALGEVFGAPLQEGNGGEEINVENLEELNEKFAEDVKSAGDKNEQEEYEKKICRRVCYSKYKCKCA</sequence>
<dbReference type="AlphaFoldDB" id="V9XMQ9"/>
<accession>V9XMQ9</accession>
<proteinExistence type="evidence at transcript level"/>
<organism evidence="2">
    <name type="scientific">Schmidtea mediterranea</name>
    <name type="common">Freshwater planarian flatworm</name>
    <dbReference type="NCBI Taxonomy" id="79327"/>
    <lineage>
        <taxon>Eukaryota</taxon>
        <taxon>Metazoa</taxon>
        <taxon>Spiralia</taxon>
        <taxon>Lophotrochozoa</taxon>
        <taxon>Platyhelminthes</taxon>
        <taxon>Rhabditophora</taxon>
        <taxon>Seriata</taxon>
        <taxon>Tricladida</taxon>
        <taxon>Continenticola</taxon>
        <taxon>Geoplanoidea</taxon>
        <taxon>Dugesiidae</taxon>
        <taxon>Schmidtea</taxon>
    </lineage>
</organism>
<reference evidence="2" key="1">
    <citation type="submission" date="2013-10" db="EMBL/GenBank/DDBJ databases">
        <title>Expression cloning of novel planarian secreted proteins by a yeast-based Signal Sequence Trap screen.</title>
        <authorList>
            <person name="Rossi A."/>
        </authorList>
    </citation>
    <scope>NUCLEOTIDE SEQUENCE</scope>
</reference>
<evidence type="ECO:0000313" key="2">
    <source>
        <dbReference type="EMBL" id="AHD24730.1"/>
    </source>
</evidence>
<dbReference type="EMBL" id="KF730673">
    <property type="protein sequence ID" value="AHD24730.1"/>
    <property type="molecule type" value="mRNA"/>
</dbReference>
<evidence type="ECO:0000256" key="1">
    <source>
        <dbReference type="SAM" id="SignalP"/>
    </source>
</evidence>
<feature type="signal peptide" evidence="1">
    <location>
        <begin position="1"/>
        <end position="18"/>
    </location>
</feature>
<keyword evidence="1" id="KW-0732">Signal</keyword>
<name>V9XMQ9_SCHMD</name>